<dbReference type="InterPro" id="IPR045792">
    <property type="entry name" value="DUF6036"/>
</dbReference>
<gene>
    <name evidence="2" type="ordered locus">gll2951</name>
</gene>
<dbReference type="RefSeq" id="WP_011142945.1">
    <property type="nucleotide sequence ID" value="NC_005125.1"/>
</dbReference>
<reference evidence="2 3" key="2">
    <citation type="journal article" date="2003" name="DNA Res.">
        <title>Complete genome structure of Gloeobacter violaceus PCC 7421, a cyanobacterium that lacks thylakoids (supplement).</title>
        <authorList>
            <person name="Nakamura Y."/>
            <person name="Kaneko T."/>
            <person name="Sato S."/>
            <person name="Mimuro M."/>
            <person name="Miyashita H."/>
            <person name="Tsuchiya T."/>
            <person name="Sasamoto S."/>
            <person name="Watanabe A."/>
            <person name="Kawashima K."/>
            <person name="Kishida Y."/>
            <person name="Kiyokawa C."/>
            <person name="Kohara M."/>
            <person name="Matsumoto M."/>
            <person name="Matsuno A."/>
            <person name="Nakazaki N."/>
            <person name="Shimpo S."/>
            <person name="Takeuchi C."/>
            <person name="Yamada M."/>
            <person name="Tabata S."/>
        </authorList>
    </citation>
    <scope>NUCLEOTIDE SEQUENCE [LARGE SCALE GENOMIC DNA]</scope>
    <source>
        <strain evidence="3">ATCC 29082 / PCC 7421</strain>
    </source>
</reference>
<proteinExistence type="predicted"/>
<dbReference type="STRING" id="251221.gene:10760455"/>
<dbReference type="PATRIC" id="fig|251221.4.peg.2979"/>
<dbReference type="AlphaFoldDB" id="Q7NCM7"/>
<dbReference type="Proteomes" id="UP000000557">
    <property type="component" value="Chromosome"/>
</dbReference>
<reference evidence="2 3" key="1">
    <citation type="journal article" date="2003" name="DNA Res.">
        <title>Complete genome structure of Gloeobacter violaceus PCC 7421, a cyanobacterium that lacks thylakoids.</title>
        <authorList>
            <person name="Nakamura Y."/>
            <person name="Kaneko T."/>
            <person name="Sato S."/>
            <person name="Mimuro M."/>
            <person name="Miyashita H."/>
            <person name="Tsuchiya T."/>
            <person name="Sasamoto S."/>
            <person name="Watanabe A."/>
            <person name="Kawashima K."/>
            <person name="Kishida Y."/>
            <person name="Kiyokawa C."/>
            <person name="Kohara M."/>
            <person name="Matsumoto M."/>
            <person name="Matsuno A."/>
            <person name="Nakazaki N."/>
            <person name="Shimpo S."/>
            <person name="Takeuchi C."/>
            <person name="Yamada M."/>
            <person name="Tabata S."/>
        </authorList>
    </citation>
    <scope>NUCLEOTIDE SEQUENCE [LARGE SCALE GENOMIC DNA]</scope>
    <source>
        <strain evidence="3">ATCC 29082 / PCC 7421</strain>
    </source>
</reference>
<sequence>MSVTHEILERALATLGEVLAERGVFCEVVVIGGGGLVLLNLLERATRDIDVVALVEGNRYQSAQPLPRVLREAAAEVALLLGLADDWLNGAPTDLLRAGLPEGFRERAVVRTYKALTVQIASRYDQVHFKLYAAVDQGPKSKHYADLKRLKPSAAELIAAARWCLTHADGIEQDLQAALNSLGVADVEL</sequence>
<dbReference type="eggNOG" id="ENOG5032UNN">
    <property type="taxonomic scope" value="Bacteria"/>
</dbReference>
<dbReference type="OrthoDB" id="48438at2"/>
<dbReference type="EMBL" id="BA000045">
    <property type="protein sequence ID" value="BAC90892.1"/>
    <property type="molecule type" value="Genomic_DNA"/>
</dbReference>
<feature type="domain" description="DUF6036" evidence="1">
    <location>
        <begin position="21"/>
        <end position="134"/>
    </location>
</feature>
<evidence type="ECO:0000313" key="2">
    <source>
        <dbReference type="EMBL" id="BAC90892.1"/>
    </source>
</evidence>
<accession>Q7NCM7</accession>
<dbReference type="KEGG" id="gvi:gll2951"/>
<dbReference type="HOGENOM" id="CLU_1370145_0_0_3"/>
<protein>
    <submittedName>
        <fullName evidence="2">Gll2951 protein</fullName>
    </submittedName>
</protein>
<organism evidence="2 3">
    <name type="scientific">Gloeobacter violaceus (strain ATCC 29082 / PCC 7421)</name>
    <dbReference type="NCBI Taxonomy" id="251221"/>
    <lineage>
        <taxon>Bacteria</taxon>
        <taxon>Bacillati</taxon>
        <taxon>Cyanobacteriota</taxon>
        <taxon>Cyanophyceae</taxon>
        <taxon>Gloeobacterales</taxon>
        <taxon>Gloeobacteraceae</taxon>
        <taxon>Gloeobacter</taxon>
    </lineage>
</organism>
<name>Q7NCM7_GLOVI</name>
<evidence type="ECO:0000259" key="1">
    <source>
        <dbReference type="Pfam" id="PF19502"/>
    </source>
</evidence>
<dbReference type="Pfam" id="PF19502">
    <property type="entry name" value="DUF6036"/>
    <property type="match status" value="1"/>
</dbReference>
<dbReference type="EnsemblBacteria" id="BAC90892">
    <property type="protein sequence ID" value="BAC90892"/>
    <property type="gene ID" value="BAC90892"/>
</dbReference>
<keyword evidence="3" id="KW-1185">Reference proteome</keyword>
<evidence type="ECO:0000313" key="3">
    <source>
        <dbReference type="Proteomes" id="UP000000557"/>
    </source>
</evidence>
<dbReference type="InParanoid" id="Q7NCM7"/>